<protein>
    <submittedName>
        <fullName evidence="1">Uncharacterized protein</fullName>
    </submittedName>
</protein>
<dbReference type="CDD" id="cd02042">
    <property type="entry name" value="ParAB_family"/>
    <property type="match status" value="1"/>
</dbReference>
<organism evidence="1 2">
    <name type="scientific">Moritella viscosa</name>
    <dbReference type="NCBI Taxonomy" id="80854"/>
    <lineage>
        <taxon>Bacteria</taxon>
        <taxon>Pseudomonadati</taxon>
        <taxon>Pseudomonadota</taxon>
        <taxon>Gammaproteobacteria</taxon>
        <taxon>Alteromonadales</taxon>
        <taxon>Moritellaceae</taxon>
        <taxon>Moritella</taxon>
    </lineage>
</organism>
<dbReference type="AlphaFoldDB" id="A0A1K9ZCL6"/>
<dbReference type="InterPro" id="IPR027417">
    <property type="entry name" value="P-loop_NTPase"/>
</dbReference>
<dbReference type="OrthoDB" id="6504813at2"/>
<dbReference type="SUPFAM" id="SSF52540">
    <property type="entry name" value="P-loop containing nucleoside triphosphate hydrolases"/>
    <property type="match status" value="1"/>
</dbReference>
<name>A0A1K9ZCL6_9GAMM</name>
<dbReference type="Gene3D" id="3.40.50.300">
    <property type="entry name" value="P-loop containing nucleotide triphosphate hydrolases"/>
    <property type="match status" value="1"/>
</dbReference>
<proteinExistence type="predicted"/>
<evidence type="ECO:0000313" key="2">
    <source>
        <dbReference type="Proteomes" id="UP000183794"/>
    </source>
</evidence>
<accession>A0A1K9ZCL6</accession>
<dbReference type="RefSeq" id="WP_075481449.1">
    <property type="nucleotide sequence ID" value="NZ_FPLD01000051.1"/>
</dbReference>
<dbReference type="InterPro" id="IPR015223">
    <property type="entry name" value="MipZ"/>
</dbReference>
<sequence length="247" mass="27568">MDIITVASSKGGVGKTKASKELYFTLERDILLNLDSCGTYELTNALREKNERIKINFLNITSLEQFKLAIKKYADRKIVIDCGGYQSALTMAAMSAATTIITPINDSIDEIASLKHVNSALASISEKTGILKTAYVLINRVQHNKKSFPEFNNLTRVFSHLQRLESTISYKKALLESATLEGLTIPEYELKRVQAVRAKQAKEQQKMDNDKANGKTITLKKFVTPTLNKSVSEIYALTDEIKTIINT</sequence>
<gene>
    <name evidence="1" type="ORF">NVI5450_1618</name>
</gene>
<reference evidence="1 2" key="1">
    <citation type="submission" date="2016-11" db="EMBL/GenBank/DDBJ databases">
        <authorList>
            <person name="Jaros S."/>
            <person name="Januszkiewicz K."/>
            <person name="Wedrychowicz H."/>
        </authorList>
    </citation>
    <scope>NUCLEOTIDE SEQUENCE [LARGE SCALE GENOMIC DNA]</scope>
    <source>
        <strain evidence="1">NVI 5450</strain>
    </source>
</reference>
<evidence type="ECO:0000313" key="1">
    <source>
        <dbReference type="EMBL" id="SGY94714.1"/>
    </source>
</evidence>
<dbReference type="Proteomes" id="UP000183794">
    <property type="component" value="Unassembled WGS sequence"/>
</dbReference>
<dbReference type="Pfam" id="PF09140">
    <property type="entry name" value="MipZ"/>
    <property type="match status" value="1"/>
</dbReference>
<dbReference type="EMBL" id="FPLD01000051">
    <property type="protein sequence ID" value="SGY94714.1"/>
    <property type="molecule type" value="Genomic_DNA"/>
</dbReference>